<name>A0A1F6G6Y5_9BACT</name>
<dbReference type="Gene3D" id="3.40.1440.10">
    <property type="entry name" value="GIY-YIG endonuclease"/>
    <property type="match status" value="1"/>
</dbReference>
<dbReference type="PANTHER" id="PTHR34477">
    <property type="entry name" value="UPF0213 PROTEIN YHBQ"/>
    <property type="match status" value="1"/>
</dbReference>
<dbReference type="InterPro" id="IPR000305">
    <property type="entry name" value="GIY-YIG_endonuc"/>
</dbReference>
<comment type="caution">
    <text evidence="3">The sequence shown here is derived from an EMBL/GenBank/DDBJ whole genome shotgun (WGS) entry which is preliminary data.</text>
</comment>
<dbReference type="SMART" id="SM00465">
    <property type="entry name" value="GIYc"/>
    <property type="match status" value="1"/>
</dbReference>
<accession>A0A1F6G6Y5</accession>
<dbReference type="Proteomes" id="UP000176867">
    <property type="component" value="Unassembled WGS sequence"/>
</dbReference>
<protein>
    <recommendedName>
        <fullName evidence="2">GIY-YIG domain-containing protein</fullName>
    </recommendedName>
</protein>
<evidence type="ECO:0000313" key="4">
    <source>
        <dbReference type="Proteomes" id="UP000176867"/>
    </source>
</evidence>
<reference evidence="3 4" key="1">
    <citation type="journal article" date="2016" name="Nat. Commun.">
        <title>Thousands of microbial genomes shed light on interconnected biogeochemical processes in an aquifer system.</title>
        <authorList>
            <person name="Anantharaman K."/>
            <person name="Brown C.T."/>
            <person name="Hug L.A."/>
            <person name="Sharon I."/>
            <person name="Castelle C.J."/>
            <person name="Probst A.J."/>
            <person name="Thomas B.C."/>
            <person name="Singh A."/>
            <person name="Wilkins M.J."/>
            <person name="Karaoz U."/>
            <person name="Brodie E.L."/>
            <person name="Williams K.H."/>
            <person name="Hubbard S.S."/>
            <person name="Banfield J.F."/>
        </authorList>
    </citation>
    <scope>NUCLEOTIDE SEQUENCE [LARGE SCALE GENOMIC DNA]</scope>
</reference>
<evidence type="ECO:0000259" key="2">
    <source>
        <dbReference type="PROSITE" id="PS50164"/>
    </source>
</evidence>
<comment type="similarity">
    <text evidence="1">Belongs to the UPF0213 family.</text>
</comment>
<evidence type="ECO:0000256" key="1">
    <source>
        <dbReference type="ARBA" id="ARBA00007435"/>
    </source>
</evidence>
<dbReference type="InterPro" id="IPR035901">
    <property type="entry name" value="GIY-YIG_endonuc_sf"/>
</dbReference>
<organism evidence="3 4">
    <name type="scientific">Candidatus Kaiserbacteria bacterium RIFOXYD1_FULL_47_14</name>
    <dbReference type="NCBI Taxonomy" id="1798533"/>
    <lineage>
        <taxon>Bacteria</taxon>
        <taxon>Candidatus Kaiseribacteriota</taxon>
    </lineage>
</organism>
<evidence type="ECO:0000313" key="3">
    <source>
        <dbReference type="EMBL" id="OGG93856.1"/>
    </source>
</evidence>
<dbReference type="AlphaFoldDB" id="A0A1F6G6Y5"/>
<feature type="domain" description="GIY-YIG" evidence="2">
    <location>
        <begin position="1"/>
        <end position="75"/>
    </location>
</feature>
<dbReference type="InterPro" id="IPR050190">
    <property type="entry name" value="UPF0213_domain"/>
</dbReference>
<dbReference type="PANTHER" id="PTHR34477:SF1">
    <property type="entry name" value="UPF0213 PROTEIN YHBQ"/>
    <property type="match status" value="1"/>
</dbReference>
<sequence>MYFVYMIRNLYSDLYVGITDNPQQRLKYHNEKRGALFTKRDSKFEIVFLEEHLTLTSARKREIQIKKWRREKKETLIAKFQSGLSTKT</sequence>
<dbReference type="EMBL" id="MFMU01000004">
    <property type="protein sequence ID" value="OGG93856.1"/>
    <property type="molecule type" value="Genomic_DNA"/>
</dbReference>
<proteinExistence type="inferred from homology"/>
<dbReference type="SUPFAM" id="SSF82771">
    <property type="entry name" value="GIY-YIG endonuclease"/>
    <property type="match status" value="1"/>
</dbReference>
<dbReference type="Pfam" id="PF01541">
    <property type="entry name" value="GIY-YIG"/>
    <property type="match status" value="1"/>
</dbReference>
<gene>
    <name evidence="3" type="ORF">A2609_01210</name>
</gene>
<dbReference type="PROSITE" id="PS50164">
    <property type="entry name" value="GIY_YIG"/>
    <property type="match status" value="1"/>
</dbReference>